<proteinExistence type="inferred from homology"/>
<dbReference type="AlphaFoldDB" id="A0AAC9P9E5"/>
<comment type="subcellular location">
    <subcellularLocation>
        <location evidence="7">Cell inner membrane</location>
        <topology evidence="7">Single-pass membrane protein</topology>
    </subcellularLocation>
</comment>
<feature type="site" description="Important for catalytic activity" evidence="7">
    <location>
        <position position="307"/>
    </location>
</feature>
<dbReference type="Gene3D" id="3.30.1490.480">
    <property type="entry name" value="Endolytic murein transglycosylase"/>
    <property type="match status" value="1"/>
</dbReference>
<dbReference type="GO" id="GO:0008932">
    <property type="term" value="F:lytic endotransglycosylase activity"/>
    <property type="evidence" value="ECO:0007669"/>
    <property type="project" value="UniProtKB-UniRule"/>
</dbReference>
<gene>
    <name evidence="7" type="primary">mltG</name>
    <name evidence="9" type="ORF">GbCGDNIH9_2207</name>
</gene>
<dbReference type="GO" id="GO:0071555">
    <property type="term" value="P:cell wall organization"/>
    <property type="evidence" value="ECO:0007669"/>
    <property type="project" value="UniProtKB-KW"/>
</dbReference>
<evidence type="ECO:0000256" key="3">
    <source>
        <dbReference type="ARBA" id="ARBA00022989"/>
    </source>
</evidence>
<comment type="catalytic activity">
    <reaction evidence="7">
        <text>a peptidoglycan chain = a peptidoglycan chain with N-acetyl-1,6-anhydromuramyl-[peptide] at the reducing end + a peptidoglycan chain with N-acetylglucosamine at the non-reducing end.</text>
        <dbReference type="EC" id="4.2.2.29"/>
    </reaction>
</comment>
<evidence type="ECO:0000313" key="9">
    <source>
        <dbReference type="EMBL" id="APH55533.1"/>
    </source>
</evidence>
<accession>A0AAC9P9E5</accession>
<comment type="similarity">
    <text evidence="7">Belongs to the transglycosylase MltG family.</text>
</comment>
<evidence type="ECO:0000256" key="8">
    <source>
        <dbReference type="SAM" id="MobiDB-lite"/>
    </source>
</evidence>
<dbReference type="CDD" id="cd08010">
    <property type="entry name" value="MltG_like"/>
    <property type="match status" value="1"/>
</dbReference>
<dbReference type="PANTHER" id="PTHR30518">
    <property type="entry name" value="ENDOLYTIC MUREIN TRANSGLYCOSYLASE"/>
    <property type="match status" value="1"/>
</dbReference>
<feature type="region of interest" description="Disordered" evidence="8">
    <location>
        <begin position="1"/>
        <end position="105"/>
    </location>
</feature>
<comment type="function">
    <text evidence="7">Functions as a peptidoglycan terminase that cleaves nascent peptidoglycan strands endolytically to terminate their elongation.</text>
</comment>
<dbReference type="NCBIfam" id="TIGR00247">
    <property type="entry name" value="endolytic transglycosylase MltG"/>
    <property type="match status" value="1"/>
</dbReference>
<evidence type="ECO:0000256" key="6">
    <source>
        <dbReference type="ARBA" id="ARBA00023316"/>
    </source>
</evidence>
<reference evidence="10" key="1">
    <citation type="submission" date="2016-11" db="EMBL/GenBank/DDBJ databases">
        <title>Comparative genomic and phenotypic analysis of Granulibacter bethesdensis clinical isolates from patients with chronic granulomatous disease.</title>
        <authorList>
            <person name="Zarember K.A."/>
            <person name="Porcella S.F."/>
            <person name="Chu J."/>
            <person name="Ding L."/>
            <person name="Dahlstrom E."/>
            <person name="Barbian K."/>
            <person name="Martens C."/>
            <person name="Sykora L."/>
            <person name="Kramer S."/>
            <person name="Pettinato A.M."/>
            <person name="Hong H."/>
            <person name="Wald G."/>
            <person name="Berg L.J."/>
            <person name="Rogge L.S."/>
            <person name="Greenberg D.E."/>
            <person name="Falcone E.L."/>
            <person name="Neves J.F."/>
            <person name="Simoes M.J."/>
            <person name="Casal M."/>
            <person name="Rodriguez-Lopez F.C."/>
            <person name="Zelazny A."/>
            <person name="Gallin J.I."/>
            <person name="Holland S.M."/>
        </authorList>
    </citation>
    <scope>NUCLEOTIDE SEQUENCE [LARGE SCALE GENOMIC DNA]</scope>
    <source>
        <strain evidence="10">NIH9.1</strain>
    </source>
</reference>
<dbReference type="GO" id="GO:0005886">
    <property type="term" value="C:plasma membrane"/>
    <property type="evidence" value="ECO:0007669"/>
    <property type="project" value="UniProtKB-SubCell"/>
</dbReference>
<dbReference type="Gene3D" id="3.30.160.60">
    <property type="entry name" value="Classic Zinc Finger"/>
    <property type="match status" value="1"/>
</dbReference>
<keyword evidence="4 7" id="KW-0472">Membrane</keyword>
<evidence type="ECO:0000256" key="1">
    <source>
        <dbReference type="ARBA" id="ARBA00022475"/>
    </source>
</evidence>
<evidence type="ECO:0000256" key="7">
    <source>
        <dbReference type="HAMAP-Rule" id="MF_02065"/>
    </source>
</evidence>
<feature type="compositionally biased region" description="Polar residues" evidence="8">
    <location>
        <begin position="1"/>
        <end position="12"/>
    </location>
</feature>
<name>A0AAC9P9E5_9PROT</name>
<dbReference type="Pfam" id="PF02618">
    <property type="entry name" value="YceG"/>
    <property type="match status" value="1"/>
</dbReference>
<keyword evidence="6 7" id="KW-0961">Cell wall biogenesis/degradation</keyword>
<dbReference type="EC" id="4.2.2.29" evidence="7"/>
<dbReference type="HAMAP" id="MF_02065">
    <property type="entry name" value="MltG"/>
    <property type="match status" value="1"/>
</dbReference>
<evidence type="ECO:0000256" key="4">
    <source>
        <dbReference type="ARBA" id="ARBA00023136"/>
    </source>
</evidence>
<keyword evidence="2 7" id="KW-0812">Transmembrane</keyword>
<keyword evidence="7" id="KW-0997">Cell inner membrane</keyword>
<dbReference type="RefSeq" id="WP_081370207.1">
    <property type="nucleotide sequence ID" value="NZ_CP018191.1"/>
</dbReference>
<evidence type="ECO:0000256" key="5">
    <source>
        <dbReference type="ARBA" id="ARBA00023239"/>
    </source>
</evidence>
<keyword evidence="3 7" id="KW-1133">Transmembrane helix</keyword>
<evidence type="ECO:0000256" key="2">
    <source>
        <dbReference type="ARBA" id="ARBA00022692"/>
    </source>
</evidence>
<dbReference type="Proteomes" id="UP000182373">
    <property type="component" value="Chromosome"/>
</dbReference>
<evidence type="ECO:0000313" key="10">
    <source>
        <dbReference type="Proteomes" id="UP000182373"/>
    </source>
</evidence>
<dbReference type="InterPro" id="IPR003770">
    <property type="entry name" value="MLTG-like"/>
</dbReference>
<sequence length="429" mass="45905">MEPTPASSSAPSDHTPLSAGDVARMQNGDDQTARRHGLVRPSADTEAASTHDGAEDDTDHPVMDEASPQPVSGDAPSESDGDDASAAGTSSPPDQTAPPSPSAQRRHWRWWLGGGVVALLAVLGGIAGYGWLTAHADGPSETRTIVIVPRGGLVHVTQALRQAGVIDSPLLFHAAVEITRWQGAGSLHAAEFEFPAHASIMTVLHILRTARPVQHTITLPEGITAFRVAEILSRDAVLTGDAPVPPEGSILPQTYAFERGATRQQIVERATDASRHWLEKAWQGRDRSIGLTSPEQAVILASIVERETARPQERPHVAAVFLNRLKHGMKLQADSTLVYAASGGSGQMERPLSHADLAFDEPYNTYRIHGLPPGPIGNPGQAALEAVLHPMHSDDLYFVADGNGGHNFARDLGQHEANVRKWRDGKKSR</sequence>
<dbReference type="EMBL" id="CP018191">
    <property type="protein sequence ID" value="APH55533.1"/>
    <property type="molecule type" value="Genomic_DNA"/>
</dbReference>
<organism evidence="9 10">
    <name type="scientific">Granulibacter bethesdensis</name>
    <dbReference type="NCBI Taxonomy" id="364410"/>
    <lineage>
        <taxon>Bacteria</taxon>
        <taxon>Pseudomonadati</taxon>
        <taxon>Pseudomonadota</taxon>
        <taxon>Alphaproteobacteria</taxon>
        <taxon>Acetobacterales</taxon>
        <taxon>Acetobacteraceae</taxon>
        <taxon>Granulibacter</taxon>
    </lineage>
</organism>
<dbReference type="GO" id="GO:0009252">
    <property type="term" value="P:peptidoglycan biosynthetic process"/>
    <property type="evidence" value="ECO:0007669"/>
    <property type="project" value="UniProtKB-UniRule"/>
</dbReference>
<feature type="transmembrane region" description="Helical" evidence="7">
    <location>
        <begin position="110"/>
        <end position="132"/>
    </location>
</feature>
<keyword evidence="1 7" id="KW-1003">Cell membrane</keyword>
<protein>
    <recommendedName>
        <fullName evidence="7">Endolytic murein transglycosylase</fullName>
        <ecNumber evidence="7">4.2.2.29</ecNumber>
    </recommendedName>
    <alternativeName>
        <fullName evidence="7">Peptidoglycan lytic transglycosylase</fullName>
    </alternativeName>
    <alternativeName>
        <fullName evidence="7">Peptidoglycan polymerization terminase</fullName>
    </alternativeName>
</protein>
<dbReference type="PANTHER" id="PTHR30518:SF2">
    <property type="entry name" value="ENDOLYTIC MUREIN TRANSGLYCOSYLASE"/>
    <property type="match status" value="1"/>
</dbReference>
<keyword evidence="5 7" id="KW-0456">Lyase</keyword>